<gene>
    <name evidence="3" type="ORF">Dpo_1c08840</name>
</gene>
<dbReference type="Pfam" id="PF19955">
    <property type="entry name" value="EAD1"/>
    <property type="match status" value="1"/>
</dbReference>
<dbReference type="PANTHER" id="PTHR46832">
    <property type="entry name" value="5'-METHYLTHIOADENOSINE/S-ADENOSYLHOMOCYSTEINE NUCLEOSIDASE"/>
    <property type="match status" value="1"/>
</dbReference>
<dbReference type="GO" id="GO:0005829">
    <property type="term" value="C:cytosol"/>
    <property type="evidence" value="ECO:0007669"/>
    <property type="project" value="TreeGrafter"/>
</dbReference>
<dbReference type="EMBL" id="APJX01000001">
    <property type="protein sequence ID" value="EMS81742.1"/>
    <property type="molecule type" value="Genomic_DNA"/>
</dbReference>
<dbReference type="AlphaFoldDB" id="S0G864"/>
<reference evidence="3 4" key="1">
    <citation type="journal article" date="2013" name="Genome Announc.">
        <title>Draft Genome Sequence of Desulfotignum phosphitoxidans DSM 13687 Strain FiPS-3.</title>
        <authorList>
            <person name="Poehlein A."/>
            <person name="Daniel R."/>
            <person name="Simeonova D.D."/>
        </authorList>
    </citation>
    <scope>NUCLEOTIDE SEQUENCE [LARGE SCALE GENOMIC DNA]</scope>
    <source>
        <strain evidence="3 4">DSM 13687</strain>
    </source>
</reference>
<dbReference type="GO" id="GO:0019284">
    <property type="term" value="P:L-methionine salvage from S-adenosylmethionine"/>
    <property type="evidence" value="ECO:0007669"/>
    <property type="project" value="TreeGrafter"/>
</dbReference>
<dbReference type="GO" id="GO:0009116">
    <property type="term" value="P:nucleoside metabolic process"/>
    <property type="evidence" value="ECO:0007669"/>
    <property type="project" value="InterPro"/>
</dbReference>
<dbReference type="Gene3D" id="3.40.50.1580">
    <property type="entry name" value="Nucleoside phosphorylase domain"/>
    <property type="match status" value="1"/>
</dbReference>
<dbReference type="InterPro" id="IPR035994">
    <property type="entry name" value="Nucleoside_phosphorylase_sf"/>
</dbReference>
<keyword evidence="4" id="KW-1185">Reference proteome</keyword>
<dbReference type="GO" id="GO:0008782">
    <property type="term" value="F:adenosylhomocysteine nucleosidase activity"/>
    <property type="evidence" value="ECO:0007669"/>
    <property type="project" value="TreeGrafter"/>
</dbReference>
<comment type="caution">
    <text evidence="3">The sequence shown here is derived from an EMBL/GenBank/DDBJ whole genome shotgun (WGS) entry which is preliminary data.</text>
</comment>
<protein>
    <submittedName>
        <fullName evidence="3">Uncharacterized protein</fullName>
    </submittedName>
</protein>
<dbReference type="InterPro" id="IPR045430">
    <property type="entry name" value="EAD1"/>
</dbReference>
<dbReference type="GO" id="GO:0008930">
    <property type="term" value="F:methylthioadenosine nucleosidase activity"/>
    <property type="evidence" value="ECO:0007669"/>
    <property type="project" value="TreeGrafter"/>
</dbReference>
<accession>S0G864</accession>
<dbReference type="Proteomes" id="UP000014216">
    <property type="component" value="Unassembled WGS sequence"/>
</dbReference>
<organism evidence="3 4">
    <name type="scientific">Desulfotignum phosphitoxidans DSM 13687</name>
    <dbReference type="NCBI Taxonomy" id="1286635"/>
    <lineage>
        <taxon>Bacteria</taxon>
        <taxon>Pseudomonadati</taxon>
        <taxon>Thermodesulfobacteriota</taxon>
        <taxon>Desulfobacteria</taxon>
        <taxon>Desulfobacterales</taxon>
        <taxon>Desulfobacteraceae</taxon>
        <taxon>Desulfotignum</taxon>
    </lineage>
</organism>
<name>S0G864_9BACT</name>
<evidence type="ECO:0000259" key="1">
    <source>
        <dbReference type="Pfam" id="PF01048"/>
    </source>
</evidence>
<dbReference type="SUPFAM" id="SSF53167">
    <property type="entry name" value="Purine and uridine phosphorylases"/>
    <property type="match status" value="1"/>
</dbReference>
<dbReference type="Pfam" id="PF01048">
    <property type="entry name" value="PNP_UDP_1"/>
    <property type="match status" value="1"/>
</dbReference>
<dbReference type="PANTHER" id="PTHR46832:SF1">
    <property type="entry name" value="5'-METHYLTHIOADENOSINE_S-ADENOSYLHOMOCYSTEINE NUCLEOSIDASE"/>
    <property type="match status" value="1"/>
</dbReference>
<evidence type="ECO:0000313" key="3">
    <source>
        <dbReference type="EMBL" id="EMS81742.1"/>
    </source>
</evidence>
<evidence type="ECO:0000259" key="2">
    <source>
        <dbReference type="Pfam" id="PF19955"/>
    </source>
</evidence>
<feature type="domain" description="Nucleoside phosphorylase" evidence="1">
    <location>
        <begin position="390"/>
        <end position="473"/>
    </location>
</feature>
<dbReference type="InterPro" id="IPR000845">
    <property type="entry name" value="Nucleoside_phosphorylase_d"/>
</dbReference>
<proteinExistence type="predicted"/>
<feature type="domain" description="Effector-associated" evidence="2">
    <location>
        <begin position="512"/>
        <end position="588"/>
    </location>
</feature>
<dbReference type="RefSeq" id="WP_006964514.1">
    <property type="nucleotide sequence ID" value="NZ_APJX01000001.1"/>
</dbReference>
<evidence type="ECO:0000313" key="4">
    <source>
        <dbReference type="Proteomes" id="UP000014216"/>
    </source>
</evidence>
<sequence>MESISSIDQVLPEIMKLVQDLASAGIPRGPRVHEAIRKIWQTVDETRMYLASIRSEDLKFNIPNPKLVTLWTEASLAIASIDDELARRLRMKAEYWSDPTNWTSEQVVKVRITIDEVAVESRRLVDNLPDSTIPNKPHILDPVGQLKIQTLQLDPIDILLLCALKDEFDEVLSVRDGIIAPGWRMDTDSSGRIIADAQFAAKNGVSISIRATWAGYMGREQTQAVASSIICNTQVKCLAMSGICAGRRGKVELGDVIFGERLWSYDSGKSRVESGHEIFEYDMLQYRPSELWVQQMQAVSFATAPSWMGERPRLSYECQENWVLKCLLNGNDPKLQADFENECPGWSEILKRLTQKGWIQNPLTLTDQGKSYIEDLCAHFPTQLPKPANFQIHVAPIATGGAVKEDDQLFVRLSESMRKVLGVEMEASGLAALAEAHKIPAIIAKGVSDFGDKFKDDRYRKFAARASAEALILLFRNSSHLLPSQYEIPVQVAYASTRPVYSFGGQTLPLDLIELLADNYPETLEARALWERAGGKRRDVESISRPVDLWQRIWIRCEQGAIVTPKALLQAVLSDFPNNKIFQKYLKQFHAQ</sequence>